<keyword evidence="3" id="KW-1185">Reference proteome</keyword>
<proteinExistence type="predicted"/>
<organism evidence="2 3">
    <name type="scientific">Microbacterium aurantiacum</name>
    <dbReference type="NCBI Taxonomy" id="162393"/>
    <lineage>
        <taxon>Bacteria</taxon>
        <taxon>Bacillati</taxon>
        <taxon>Actinomycetota</taxon>
        <taxon>Actinomycetes</taxon>
        <taxon>Micrococcales</taxon>
        <taxon>Microbacteriaceae</taxon>
        <taxon>Microbacterium</taxon>
    </lineage>
</organism>
<name>A0ABT8FQD4_9MICO</name>
<dbReference type="Proteomes" id="UP001172731">
    <property type="component" value="Unassembled WGS sequence"/>
</dbReference>
<protein>
    <submittedName>
        <fullName evidence="2">Uncharacterized protein</fullName>
    </submittedName>
</protein>
<comment type="caution">
    <text evidence="2">The sequence shown here is derived from an EMBL/GenBank/DDBJ whole genome shotgun (WGS) entry which is preliminary data.</text>
</comment>
<sequence>MNTRTRTTRDDAAILGLGSVLVGSLPASLLTADAPDRYTVEAVFTRKPEPEEVAQILGASTAAFLADGGYPEVVLTVSDRRLEIAGTTLEELRDGLAGLLAERLAAISSEVHARRDAEAARFHEAAAHEGERAAAVAALAESVVFRTHDRHTTGADRTQISGWEGEGGHGR</sequence>
<evidence type="ECO:0000313" key="3">
    <source>
        <dbReference type="Proteomes" id="UP001172731"/>
    </source>
</evidence>
<feature type="region of interest" description="Disordered" evidence="1">
    <location>
        <begin position="150"/>
        <end position="171"/>
    </location>
</feature>
<reference evidence="2" key="1">
    <citation type="submission" date="2021-06" db="EMBL/GenBank/DDBJ databases">
        <title>Genome-based taxonomic framework of Microbacterium strains isolated from marine environment, the description of four new species and reclassification of four preexisting species.</title>
        <authorList>
            <person name="Lee S.D."/>
            <person name="Kim S.-M."/>
            <person name="Byeon Y.-S."/>
            <person name="Yang H.L."/>
            <person name="Kim I.S."/>
        </authorList>
    </citation>
    <scope>NUCLEOTIDE SEQUENCE</scope>
    <source>
        <strain evidence="2">KACC 20510</strain>
    </source>
</reference>
<dbReference type="EMBL" id="JAHWXI010000002">
    <property type="protein sequence ID" value="MDN4463531.1"/>
    <property type="molecule type" value="Genomic_DNA"/>
</dbReference>
<evidence type="ECO:0000313" key="2">
    <source>
        <dbReference type="EMBL" id="MDN4463531.1"/>
    </source>
</evidence>
<accession>A0ABT8FQD4</accession>
<evidence type="ECO:0000256" key="1">
    <source>
        <dbReference type="SAM" id="MobiDB-lite"/>
    </source>
</evidence>
<dbReference type="RefSeq" id="WP_301132498.1">
    <property type="nucleotide sequence ID" value="NZ_BAAAUQ010000005.1"/>
</dbReference>
<gene>
    <name evidence="2" type="ORF">KZC48_03810</name>
</gene>